<dbReference type="PROSITE" id="PS50043">
    <property type="entry name" value="HTH_LUXR_2"/>
    <property type="match status" value="1"/>
</dbReference>
<gene>
    <name evidence="5" type="ORF">GCM10020366_23260</name>
</gene>
<dbReference type="CDD" id="cd06170">
    <property type="entry name" value="LuxR_C_like"/>
    <property type="match status" value="1"/>
</dbReference>
<dbReference type="SMART" id="SM00421">
    <property type="entry name" value="HTH_LUXR"/>
    <property type="match status" value="1"/>
</dbReference>
<dbReference type="SUPFAM" id="SSF46894">
    <property type="entry name" value="C-terminal effector domain of the bipartite response regulators"/>
    <property type="match status" value="1"/>
</dbReference>
<name>A0ABP6RM96_9PSEU</name>
<dbReference type="InterPro" id="IPR000792">
    <property type="entry name" value="Tscrpt_reg_LuxR_C"/>
</dbReference>
<organism evidence="5 6">
    <name type="scientific">Saccharopolyspora gregorii</name>
    <dbReference type="NCBI Taxonomy" id="33914"/>
    <lineage>
        <taxon>Bacteria</taxon>
        <taxon>Bacillati</taxon>
        <taxon>Actinomycetota</taxon>
        <taxon>Actinomycetes</taxon>
        <taxon>Pseudonocardiales</taxon>
        <taxon>Pseudonocardiaceae</taxon>
        <taxon>Saccharopolyspora</taxon>
    </lineage>
</organism>
<evidence type="ECO:0000259" key="4">
    <source>
        <dbReference type="PROSITE" id="PS50043"/>
    </source>
</evidence>
<proteinExistence type="predicted"/>
<dbReference type="Gene3D" id="3.40.50.2300">
    <property type="match status" value="1"/>
</dbReference>
<dbReference type="Proteomes" id="UP001500483">
    <property type="component" value="Unassembled WGS sequence"/>
</dbReference>
<keyword evidence="6" id="KW-1185">Reference proteome</keyword>
<keyword evidence="1" id="KW-0805">Transcription regulation</keyword>
<feature type="domain" description="HTH luxR-type" evidence="4">
    <location>
        <begin position="141"/>
        <end position="206"/>
    </location>
</feature>
<evidence type="ECO:0000313" key="5">
    <source>
        <dbReference type="EMBL" id="GAA3356999.1"/>
    </source>
</evidence>
<dbReference type="PANTHER" id="PTHR44688">
    <property type="entry name" value="DNA-BINDING TRANSCRIPTIONAL ACTIVATOR DEVR_DOSR"/>
    <property type="match status" value="1"/>
</dbReference>
<keyword evidence="3" id="KW-0804">Transcription</keyword>
<protein>
    <submittedName>
        <fullName evidence="5">LuxR C-terminal-related transcriptional regulator</fullName>
    </submittedName>
</protein>
<sequence>MTTRVPVAVHAGDPLLHAGVTAQLRPRPEVDVLKLDEHEKAQVSLVVVDRVDDEAVLLLRRLQRTPSTRTGLIVGEFGQNALRIVIECGVSAVLRRAEAEQDRVVGLITALVRGESVLPGDMLSRLLDHVGRLQRSSADAQGFNLSTLTAREVEVLRLISEGFDTGEIAGKMSYSERTVKNILHEVTTRLQLRNRAHAVGHVMRQGLI</sequence>
<dbReference type="EMBL" id="BAAAYK010000038">
    <property type="protein sequence ID" value="GAA3356999.1"/>
    <property type="molecule type" value="Genomic_DNA"/>
</dbReference>
<dbReference type="Pfam" id="PF00196">
    <property type="entry name" value="GerE"/>
    <property type="match status" value="1"/>
</dbReference>
<dbReference type="PRINTS" id="PR00038">
    <property type="entry name" value="HTHLUXR"/>
</dbReference>
<dbReference type="RefSeq" id="WP_224959768.1">
    <property type="nucleotide sequence ID" value="NZ_BAAAYK010000038.1"/>
</dbReference>
<accession>A0ABP6RM96</accession>
<evidence type="ECO:0000256" key="2">
    <source>
        <dbReference type="ARBA" id="ARBA00023125"/>
    </source>
</evidence>
<evidence type="ECO:0000313" key="6">
    <source>
        <dbReference type="Proteomes" id="UP001500483"/>
    </source>
</evidence>
<evidence type="ECO:0000256" key="3">
    <source>
        <dbReference type="ARBA" id="ARBA00023163"/>
    </source>
</evidence>
<keyword evidence="2" id="KW-0238">DNA-binding</keyword>
<dbReference type="InterPro" id="IPR016032">
    <property type="entry name" value="Sig_transdc_resp-reg_C-effctor"/>
</dbReference>
<dbReference type="PANTHER" id="PTHR44688:SF16">
    <property type="entry name" value="DNA-BINDING TRANSCRIPTIONAL ACTIVATOR DEVR_DOSR"/>
    <property type="match status" value="1"/>
</dbReference>
<reference evidence="6" key="1">
    <citation type="journal article" date="2019" name="Int. J. Syst. Evol. Microbiol.">
        <title>The Global Catalogue of Microorganisms (GCM) 10K type strain sequencing project: providing services to taxonomists for standard genome sequencing and annotation.</title>
        <authorList>
            <consortium name="The Broad Institute Genomics Platform"/>
            <consortium name="The Broad Institute Genome Sequencing Center for Infectious Disease"/>
            <person name="Wu L."/>
            <person name="Ma J."/>
        </authorList>
    </citation>
    <scope>NUCLEOTIDE SEQUENCE [LARGE SCALE GENOMIC DNA]</scope>
    <source>
        <strain evidence="6">JCM 9687</strain>
    </source>
</reference>
<evidence type="ECO:0000256" key="1">
    <source>
        <dbReference type="ARBA" id="ARBA00023015"/>
    </source>
</evidence>
<comment type="caution">
    <text evidence="5">The sequence shown here is derived from an EMBL/GenBank/DDBJ whole genome shotgun (WGS) entry which is preliminary data.</text>
</comment>